<gene>
    <name evidence="5" type="ORF">B0E33_02575</name>
</gene>
<dbReference type="PANTHER" id="PTHR43537">
    <property type="entry name" value="TRANSCRIPTIONAL REGULATOR, GNTR FAMILY"/>
    <property type="match status" value="1"/>
</dbReference>
<sequence>MPVTAGKSTASTSGAQSTSGQIHDLLMGRIQRGELGQDIRLVDTAVAAEFGVSRMPARDALMRLAHEGYLEPTTRGFVLPRLDHREILEIFDLRRLLEPRAAAMAALSLSEDELKGLDDILKDAGSAMAAGDTEHLHRACEIFRNSWIAAVPNVSLRKALQRYMTQVQAVRLMTFAHQANHPLIVAGNTQLYQAFCRRDAVAASDRILRFVFEGEAAYLAAHEDAGNQNTTSSAQAG</sequence>
<evidence type="ECO:0000256" key="2">
    <source>
        <dbReference type="ARBA" id="ARBA00023125"/>
    </source>
</evidence>
<dbReference type="PANTHER" id="PTHR43537:SF24">
    <property type="entry name" value="GLUCONATE OPERON TRANSCRIPTIONAL REPRESSOR"/>
    <property type="match status" value="1"/>
</dbReference>
<evidence type="ECO:0000256" key="3">
    <source>
        <dbReference type="ARBA" id="ARBA00023163"/>
    </source>
</evidence>
<accession>A0ABN4WRF9</accession>
<keyword evidence="1" id="KW-0805">Transcription regulation</keyword>
<dbReference type="Gene3D" id="1.20.120.530">
    <property type="entry name" value="GntR ligand-binding domain-like"/>
    <property type="match status" value="1"/>
</dbReference>
<dbReference type="Proteomes" id="UP000188174">
    <property type="component" value="Chromosome"/>
</dbReference>
<dbReference type="SMART" id="SM00895">
    <property type="entry name" value="FCD"/>
    <property type="match status" value="1"/>
</dbReference>
<keyword evidence="6" id="KW-1185">Reference proteome</keyword>
<dbReference type="InterPro" id="IPR000524">
    <property type="entry name" value="Tscrpt_reg_HTH_GntR"/>
</dbReference>
<dbReference type="PROSITE" id="PS50949">
    <property type="entry name" value="HTH_GNTR"/>
    <property type="match status" value="1"/>
</dbReference>
<name>A0ABN4WRF9_9HYPH</name>
<dbReference type="SUPFAM" id="SSF48008">
    <property type="entry name" value="GntR ligand-binding domain-like"/>
    <property type="match status" value="1"/>
</dbReference>
<dbReference type="InterPro" id="IPR011711">
    <property type="entry name" value="GntR_C"/>
</dbReference>
<protein>
    <submittedName>
        <fullName evidence="5">GntR family transcriptional regulator</fullName>
    </submittedName>
</protein>
<keyword evidence="3" id="KW-0804">Transcription</keyword>
<proteinExistence type="predicted"/>
<reference evidence="5 6" key="1">
    <citation type="submission" date="2017-02" db="EMBL/GenBank/DDBJ databases">
        <authorList>
            <person name="Jeong S."/>
        </authorList>
    </citation>
    <scope>NUCLEOTIDE SEQUENCE [LARGE SCALE GENOMIC DNA]</scope>
    <source>
        <strain evidence="5 6">RMAR6-6</strain>
    </source>
</reference>
<dbReference type="Pfam" id="PF07729">
    <property type="entry name" value="FCD"/>
    <property type="match status" value="1"/>
</dbReference>
<dbReference type="SUPFAM" id="SSF46785">
    <property type="entry name" value="Winged helix' DNA-binding domain"/>
    <property type="match status" value="1"/>
</dbReference>
<dbReference type="InterPro" id="IPR008920">
    <property type="entry name" value="TF_FadR/GntR_C"/>
</dbReference>
<evidence type="ECO:0000313" key="5">
    <source>
        <dbReference type="EMBL" id="AQQ02621.1"/>
    </source>
</evidence>
<evidence type="ECO:0000313" key="6">
    <source>
        <dbReference type="Proteomes" id="UP000188174"/>
    </source>
</evidence>
<feature type="domain" description="HTH gntR-type" evidence="4">
    <location>
        <begin position="16"/>
        <end position="82"/>
    </location>
</feature>
<dbReference type="EMBL" id="CP019630">
    <property type="protein sequence ID" value="AQQ02621.1"/>
    <property type="molecule type" value="Genomic_DNA"/>
</dbReference>
<evidence type="ECO:0000256" key="1">
    <source>
        <dbReference type="ARBA" id="ARBA00023015"/>
    </source>
</evidence>
<evidence type="ECO:0000259" key="4">
    <source>
        <dbReference type="PROSITE" id="PS50949"/>
    </source>
</evidence>
<dbReference type="Gene3D" id="1.10.10.10">
    <property type="entry name" value="Winged helix-like DNA-binding domain superfamily/Winged helix DNA-binding domain"/>
    <property type="match status" value="1"/>
</dbReference>
<dbReference type="InterPro" id="IPR036390">
    <property type="entry name" value="WH_DNA-bd_sf"/>
</dbReference>
<dbReference type="InterPro" id="IPR036388">
    <property type="entry name" value="WH-like_DNA-bd_sf"/>
</dbReference>
<dbReference type="Pfam" id="PF00392">
    <property type="entry name" value="GntR"/>
    <property type="match status" value="1"/>
</dbReference>
<keyword evidence="2" id="KW-0238">DNA-binding</keyword>
<organism evidence="5 6">
    <name type="scientific">Roseibium algicola</name>
    <dbReference type="NCBI Taxonomy" id="2857014"/>
    <lineage>
        <taxon>Bacteria</taxon>
        <taxon>Pseudomonadati</taxon>
        <taxon>Pseudomonadota</taxon>
        <taxon>Alphaproteobacteria</taxon>
        <taxon>Hyphomicrobiales</taxon>
        <taxon>Stappiaceae</taxon>
        <taxon>Roseibium</taxon>
    </lineage>
</organism>